<reference evidence="2 3" key="1">
    <citation type="journal article" date="2024" name="Commun. Biol.">
        <title>Comparative genomic analysis of thermophilic fungi reveals convergent evolutionary adaptations and gene losses.</title>
        <authorList>
            <person name="Steindorff A.S."/>
            <person name="Aguilar-Pontes M.V."/>
            <person name="Robinson A.J."/>
            <person name="Andreopoulos B."/>
            <person name="LaButti K."/>
            <person name="Kuo A."/>
            <person name="Mondo S."/>
            <person name="Riley R."/>
            <person name="Otillar R."/>
            <person name="Haridas S."/>
            <person name="Lipzen A."/>
            <person name="Grimwood J."/>
            <person name="Schmutz J."/>
            <person name="Clum A."/>
            <person name="Reid I.D."/>
            <person name="Moisan M.C."/>
            <person name="Butler G."/>
            <person name="Nguyen T.T.M."/>
            <person name="Dewar K."/>
            <person name="Conant G."/>
            <person name="Drula E."/>
            <person name="Henrissat B."/>
            <person name="Hansel C."/>
            <person name="Singer S."/>
            <person name="Hutchinson M.I."/>
            <person name="de Vries R.P."/>
            <person name="Natvig D.O."/>
            <person name="Powell A.J."/>
            <person name="Tsang A."/>
            <person name="Grigoriev I.V."/>
        </authorList>
    </citation>
    <scope>NUCLEOTIDE SEQUENCE [LARGE SCALE GENOMIC DNA]</scope>
    <source>
        <strain evidence="2 3">ATCC 24622</strain>
    </source>
</reference>
<organism evidence="2 3">
    <name type="scientific">Phialemonium thermophilum</name>
    <dbReference type="NCBI Taxonomy" id="223376"/>
    <lineage>
        <taxon>Eukaryota</taxon>
        <taxon>Fungi</taxon>
        <taxon>Dikarya</taxon>
        <taxon>Ascomycota</taxon>
        <taxon>Pezizomycotina</taxon>
        <taxon>Sordariomycetes</taxon>
        <taxon>Sordariomycetidae</taxon>
        <taxon>Cephalothecales</taxon>
        <taxon>Cephalothecaceae</taxon>
        <taxon>Phialemonium</taxon>
    </lineage>
</organism>
<dbReference type="Proteomes" id="UP001586593">
    <property type="component" value="Unassembled WGS sequence"/>
</dbReference>
<feature type="region of interest" description="Disordered" evidence="1">
    <location>
        <begin position="36"/>
        <end position="101"/>
    </location>
</feature>
<feature type="compositionally biased region" description="Basic residues" evidence="1">
    <location>
        <begin position="72"/>
        <end position="101"/>
    </location>
</feature>
<accession>A0ABR3VS31</accession>
<proteinExistence type="predicted"/>
<dbReference type="EMBL" id="JAZHXJ010001685">
    <property type="protein sequence ID" value="KAL1844477.1"/>
    <property type="molecule type" value="Genomic_DNA"/>
</dbReference>
<evidence type="ECO:0000256" key="1">
    <source>
        <dbReference type="SAM" id="MobiDB-lite"/>
    </source>
</evidence>
<gene>
    <name evidence="2" type="ORF">VTK73DRAFT_2446</name>
</gene>
<keyword evidence="3" id="KW-1185">Reference proteome</keyword>
<protein>
    <submittedName>
        <fullName evidence="2">Uncharacterized protein</fullName>
    </submittedName>
</protein>
<evidence type="ECO:0000313" key="2">
    <source>
        <dbReference type="EMBL" id="KAL1844477.1"/>
    </source>
</evidence>
<sequence length="101" mass="11538">MPPLAKSTPTVGTIQWKPELAVQANRNRPVGIRKLAATPGIRRTSGSRWRPSRTAGSTTTWRKVRSCPSRRSSCRRRPRTPAGRPRRRCRRRRRPARSRGS</sequence>
<comment type="caution">
    <text evidence="2">The sequence shown here is derived from an EMBL/GenBank/DDBJ whole genome shotgun (WGS) entry which is preliminary data.</text>
</comment>
<name>A0ABR3VS31_9PEZI</name>
<evidence type="ECO:0000313" key="3">
    <source>
        <dbReference type="Proteomes" id="UP001586593"/>
    </source>
</evidence>